<evidence type="ECO:0000256" key="1">
    <source>
        <dbReference type="SAM" id="MobiDB-lite"/>
    </source>
</evidence>
<dbReference type="Pfam" id="PF18803">
    <property type="entry name" value="CxC2"/>
    <property type="match status" value="1"/>
</dbReference>
<comment type="caution">
    <text evidence="3">The sequence shown here is derived from an EMBL/GenBank/DDBJ whole genome shotgun (WGS) entry which is preliminary data.</text>
</comment>
<feature type="region of interest" description="Disordered" evidence="1">
    <location>
        <begin position="416"/>
        <end position="455"/>
    </location>
</feature>
<feature type="compositionally biased region" description="Acidic residues" evidence="1">
    <location>
        <begin position="427"/>
        <end position="455"/>
    </location>
</feature>
<reference evidence="3" key="1">
    <citation type="submission" date="2020-05" db="EMBL/GenBank/DDBJ databases">
        <title>Mycena genomes resolve the evolution of fungal bioluminescence.</title>
        <authorList>
            <person name="Tsai I.J."/>
        </authorList>
    </citation>
    <scope>NUCLEOTIDE SEQUENCE</scope>
    <source>
        <strain evidence="3">171206Taipei</strain>
    </source>
</reference>
<evidence type="ECO:0000313" key="3">
    <source>
        <dbReference type="EMBL" id="KAF7292673.1"/>
    </source>
</evidence>
<accession>A0A8H6S5F0</accession>
<feature type="domain" description="CxC2-like cysteine cluster KDZ transposase-associated" evidence="2">
    <location>
        <begin position="110"/>
        <end position="217"/>
    </location>
</feature>
<organism evidence="3 4">
    <name type="scientific">Mycena indigotica</name>
    <dbReference type="NCBI Taxonomy" id="2126181"/>
    <lineage>
        <taxon>Eukaryota</taxon>
        <taxon>Fungi</taxon>
        <taxon>Dikarya</taxon>
        <taxon>Basidiomycota</taxon>
        <taxon>Agaricomycotina</taxon>
        <taxon>Agaricomycetes</taxon>
        <taxon>Agaricomycetidae</taxon>
        <taxon>Agaricales</taxon>
        <taxon>Marasmiineae</taxon>
        <taxon>Mycenaceae</taxon>
        <taxon>Mycena</taxon>
    </lineage>
</organism>
<evidence type="ECO:0000259" key="2">
    <source>
        <dbReference type="Pfam" id="PF18803"/>
    </source>
</evidence>
<dbReference type="GeneID" id="59350691"/>
<dbReference type="RefSeq" id="XP_037215101.1">
    <property type="nucleotide sequence ID" value="XM_037368175.1"/>
</dbReference>
<dbReference type="Proteomes" id="UP000636479">
    <property type="component" value="Unassembled WGS sequence"/>
</dbReference>
<keyword evidence="4" id="KW-1185">Reference proteome</keyword>
<dbReference type="InterPro" id="IPR041457">
    <property type="entry name" value="CxC2_KDZ-assoc"/>
</dbReference>
<protein>
    <submittedName>
        <fullName evidence="3">CxC2 domain-containing protein</fullName>
    </submittedName>
</protein>
<proteinExistence type="predicted"/>
<dbReference type="AlphaFoldDB" id="A0A8H6S5F0"/>
<sequence>MRTHTPYGFKLAHRLSMLLSMRVFRGCRLTIGGTVAQAMPVLPPSPLKRLRMAALAPVAPSTIDIDCDAYQMGVGDDDWEEGQAAFGADQTPRVLRPAAWNGSCFVRHSLKALGLRIQLGHPPLQSCDRPIAGRDDFVLLHHGGVLNVSVDFCGCHLSGDPCYIQLLRAGMFPASTDVPRTCATFSCLDRYHSLTLQGKITGYDYYKSLEALTDATGLKPPDRYQVFLRMARQYRHLLLVKRGGRGYDQRGVLGTTPGELAVICPACPRPGVNLPTDWAKASPAQAYASFMPHFLAHGRFQWPLCFLSRHRTLAGTTGSDAEMEEALRIEWAKAYARVRRWDEEVNLLQEEWRRLPESFAHEENLWAQRAISVPVGQIPSADAEGMVAYTGQACCFIPKPSEEGREVMMSWGSITEETEEASINTDGDIEKDEDDLEDGNVTDEDLLLTGEVDDW</sequence>
<name>A0A8H6S5F0_9AGAR</name>
<evidence type="ECO:0000313" key="4">
    <source>
        <dbReference type="Proteomes" id="UP000636479"/>
    </source>
</evidence>
<dbReference type="OrthoDB" id="3235114at2759"/>
<dbReference type="EMBL" id="JACAZF010000011">
    <property type="protein sequence ID" value="KAF7292673.1"/>
    <property type="molecule type" value="Genomic_DNA"/>
</dbReference>
<gene>
    <name evidence="3" type="ORF">MIND_01165500</name>
</gene>